<evidence type="ECO:0000313" key="6">
    <source>
        <dbReference type="Proteomes" id="UP001139089"/>
    </source>
</evidence>
<feature type="compositionally biased region" description="Basic residues" evidence="3">
    <location>
        <begin position="142"/>
        <end position="155"/>
    </location>
</feature>
<organism evidence="5 6">
    <name type="scientific">Rhizobium quercicola</name>
    <dbReference type="NCBI Taxonomy" id="2901226"/>
    <lineage>
        <taxon>Bacteria</taxon>
        <taxon>Pseudomonadati</taxon>
        <taxon>Pseudomonadota</taxon>
        <taxon>Alphaproteobacteria</taxon>
        <taxon>Hyphomicrobiales</taxon>
        <taxon>Rhizobiaceae</taxon>
        <taxon>Rhizobium/Agrobacterium group</taxon>
        <taxon>Rhizobium</taxon>
    </lineage>
</organism>
<proteinExistence type="predicted"/>
<evidence type="ECO:0000256" key="2">
    <source>
        <dbReference type="ARBA" id="ARBA00023172"/>
    </source>
</evidence>
<dbReference type="InterPro" id="IPR011010">
    <property type="entry name" value="DNA_brk_join_enz"/>
</dbReference>
<keyword evidence="1" id="KW-0229">DNA integration</keyword>
<evidence type="ECO:0000256" key="1">
    <source>
        <dbReference type="ARBA" id="ARBA00022908"/>
    </source>
</evidence>
<dbReference type="Proteomes" id="UP001139089">
    <property type="component" value="Unassembled WGS sequence"/>
</dbReference>
<dbReference type="GO" id="GO:0003677">
    <property type="term" value="F:DNA binding"/>
    <property type="evidence" value="ECO:0007669"/>
    <property type="project" value="InterPro"/>
</dbReference>
<dbReference type="GO" id="GO:0006310">
    <property type="term" value="P:DNA recombination"/>
    <property type="evidence" value="ECO:0007669"/>
    <property type="project" value="UniProtKB-KW"/>
</dbReference>
<gene>
    <name evidence="5" type="ORF">LRX75_21445</name>
</gene>
<dbReference type="InterPro" id="IPR013762">
    <property type="entry name" value="Integrase-like_cat_sf"/>
</dbReference>
<dbReference type="PROSITE" id="PS51898">
    <property type="entry name" value="TYR_RECOMBINASE"/>
    <property type="match status" value="1"/>
</dbReference>
<dbReference type="EMBL" id="JAJOZR010000018">
    <property type="protein sequence ID" value="MCD7111604.1"/>
    <property type="molecule type" value="Genomic_DNA"/>
</dbReference>
<dbReference type="InterPro" id="IPR050090">
    <property type="entry name" value="Tyrosine_recombinase_XerCD"/>
</dbReference>
<dbReference type="InterPro" id="IPR002104">
    <property type="entry name" value="Integrase_catalytic"/>
</dbReference>
<protein>
    <submittedName>
        <fullName evidence="5">Site-specific integrase</fullName>
    </submittedName>
</protein>
<feature type="region of interest" description="Disordered" evidence="3">
    <location>
        <begin position="138"/>
        <end position="161"/>
    </location>
</feature>
<dbReference type="PANTHER" id="PTHR30349">
    <property type="entry name" value="PHAGE INTEGRASE-RELATED"/>
    <property type="match status" value="1"/>
</dbReference>
<dbReference type="Gene3D" id="1.10.443.10">
    <property type="entry name" value="Intergrase catalytic core"/>
    <property type="match status" value="1"/>
</dbReference>
<evidence type="ECO:0000313" key="5">
    <source>
        <dbReference type="EMBL" id="MCD7111604.1"/>
    </source>
</evidence>
<dbReference type="RefSeq" id="WP_231816672.1">
    <property type="nucleotide sequence ID" value="NZ_JAJOZR010000018.1"/>
</dbReference>
<keyword evidence="6" id="KW-1185">Reference proteome</keyword>
<evidence type="ECO:0000259" key="4">
    <source>
        <dbReference type="PROSITE" id="PS51898"/>
    </source>
</evidence>
<feature type="domain" description="Tyr recombinase" evidence="4">
    <location>
        <begin position="159"/>
        <end position="339"/>
    </location>
</feature>
<dbReference type="PANTHER" id="PTHR30349:SF64">
    <property type="entry name" value="PROPHAGE INTEGRASE INTD-RELATED"/>
    <property type="match status" value="1"/>
</dbReference>
<sequence length="370" mass="41755">MVLKLIKRKDSPNLWLRGNVRGIAVYESTKTADTDAAETIRVLRERDLLDESIFGKKSVVTFKTAADAYLVGGGSARFLTPLVNAFGNRLLRDIHQSDLDLLSLKLYPDTTAVTRNRQLFTPFIAVWNHAARNEWAEPRQWARPRKQKGTRRRPTTSRSGTRPVAYERAAEFVSNMSPAPAMVMTALFYTGMRPVELFTLEPSDIDVAGRWLTLEHTKTGEPRGVPMHEFLVPLFTSLLKRKKGPPQVFQNYRGTAYQIFEERGGQLNGSIRGTRARLAKRGIRIDDVSPYTGRHTVSTQLVINQIHPHIKDQILGHAVDSMSRHYTNVPQAPLIEAINTLPVPDIWRAMPWWADPLGYVGKHVKWGAGS</sequence>
<dbReference type="SUPFAM" id="SSF56349">
    <property type="entry name" value="DNA breaking-rejoining enzymes"/>
    <property type="match status" value="1"/>
</dbReference>
<comment type="caution">
    <text evidence="5">The sequence shown here is derived from an EMBL/GenBank/DDBJ whole genome shotgun (WGS) entry which is preliminary data.</text>
</comment>
<dbReference type="CDD" id="cd00796">
    <property type="entry name" value="INT_Rci_Hp1_C"/>
    <property type="match status" value="1"/>
</dbReference>
<dbReference type="Pfam" id="PF00589">
    <property type="entry name" value="Phage_integrase"/>
    <property type="match status" value="1"/>
</dbReference>
<dbReference type="AlphaFoldDB" id="A0A9X1NXQ9"/>
<name>A0A9X1NXQ9_9HYPH</name>
<dbReference type="GO" id="GO:0015074">
    <property type="term" value="P:DNA integration"/>
    <property type="evidence" value="ECO:0007669"/>
    <property type="project" value="UniProtKB-KW"/>
</dbReference>
<reference evidence="5" key="1">
    <citation type="submission" date="2021-12" db="EMBL/GenBank/DDBJ databases">
        <authorList>
            <person name="Li Y."/>
        </authorList>
    </citation>
    <scope>NUCLEOTIDE SEQUENCE</scope>
    <source>
        <strain evidence="5">DKSPLA3</strain>
    </source>
</reference>
<keyword evidence="2" id="KW-0233">DNA recombination</keyword>
<evidence type="ECO:0000256" key="3">
    <source>
        <dbReference type="SAM" id="MobiDB-lite"/>
    </source>
</evidence>
<accession>A0A9X1NXQ9</accession>